<dbReference type="RefSeq" id="XP_012177096.1">
    <property type="nucleotide sequence ID" value="XM_012321706.1"/>
</dbReference>
<proteinExistence type="predicted"/>
<dbReference type="HOGENOM" id="CLU_3384748_0_0_1"/>
<accession>J7RVY0</accession>
<gene>
    <name evidence="1" type="ORF">FIBRA_09399</name>
</gene>
<keyword evidence="2" id="KW-1185">Reference proteome</keyword>
<evidence type="ECO:0000313" key="1">
    <source>
        <dbReference type="EMBL" id="CCM07075.1"/>
    </source>
</evidence>
<name>J7RVY0_9APHY</name>
<dbReference type="EMBL" id="HE797638">
    <property type="protein sequence ID" value="CCM07075.1"/>
    <property type="molecule type" value="Genomic_DNA"/>
</dbReference>
<sequence length="33" mass="3414">MGIPIEGNPAFGKLELLRQGMGGGYLGVPADVR</sequence>
<dbReference type="AlphaFoldDB" id="J7RVY0"/>
<dbReference type="Proteomes" id="UP000006352">
    <property type="component" value="Unassembled WGS sequence"/>
</dbReference>
<reference evidence="1 2" key="1">
    <citation type="journal article" date="2012" name="Appl. Environ. Microbiol.">
        <title>Short-read sequencing for genomic analysis of the brown rot fungus Fibroporia radiculosa.</title>
        <authorList>
            <person name="Tang J.D."/>
            <person name="Perkins A.D."/>
            <person name="Sonstegard T.S."/>
            <person name="Schroeder S.G."/>
            <person name="Burgess S.C."/>
            <person name="Diehl S.V."/>
        </authorList>
    </citation>
    <scope>NUCLEOTIDE SEQUENCE [LARGE SCALE GENOMIC DNA]</scope>
    <source>
        <strain evidence="1 2">TFFH 294</strain>
    </source>
</reference>
<protein>
    <submittedName>
        <fullName evidence="1">Uncharacterized protein</fullName>
    </submittedName>
</protein>
<dbReference type="GeneID" id="24101975"/>
<organism evidence="1 2">
    <name type="scientific">Fibroporia radiculosa</name>
    <dbReference type="NCBI Taxonomy" id="599839"/>
    <lineage>
        <taxon>Eukaryota</taxon>
        <taxon>Fungi</taxon>
        <taxon>Dikarya</taxon>
        <taxon>Basidiomycota</taxon>
        <taxon>Agaricomycotina</taxon>
        <taxon>Agaricomycetes</taxon>
        <taxon>Polyporales</taxon>
        <taxon>Fibroporiaceae</taxon>
        <taxon>Fibroporia</taxon>
    </lineage>
</organism>
<dbReference type="InParanoid" id="J7RVY0"/>
<evidence type="ECO:0000313" key="2">
    <source>
        <dbReference type="Proteomes" id="UP000006352"/>
    </source>
</evidence>